<keyword evidence="2" id="KW-1185">Reference proteome</keyword>
<name>A0A419W804_9BACT</name>
<accession>A0A419W804</accession>
<organism evidence="1 2">
    <name type="scientific">Mangrovibacterium diazotrophicum</name>
    <dbReference type="NCBI Taxonomy" id="1261403"/>
    <lineage>
        <taxon>Bacteria</taxon>
        <taxon>Pseudomonadati</taxon>
        <taxon>Bacteroidota</taxon>
        <taxon>Bacteroidia</taxon>
        <taxon>Marinilabiliales</taxon>
        <taxon>Prolixibacteraceae</taxon>
        <taxon>Mangrovibacterium</taxon>
    </lineage>
</organism>
<proteinExistence type="predicted"/>
<evidence type="ECO:0000313" key="2">
    <source>
        <dbReference type="Proteomes" id="UP000283387"/>
    </source>
</evidence>
<dbReference type="OrthoDB" id="9846126at2"/>
<dbReference type="AlphaFoldDB" id="A0A419W804"/>
<gene>
    <name evidence="1" type="ORF">BC643_1942</name>
</gene>
<comment type="caution">
    <text evidence="1">The sequence shown here is derived from an EMBL/GenBank/DDBJ whole genome shotgun (WGS) entry which is preliminary data.</text>
</comment>
<evidence type="ECO:0000313" key="1">
    <source>
        <dbReference type="EMBL" id="RKD91586.1"/>
    </source>
</evidence>
<dbReference type="EMBL" id="RAPN01000001">
    <property type="protein sequence ID" value="RKD91586.1"/>
    <property type="molecule type" value="Genomic_DNA"/>
</dbReference>
<sequence length="115" mass="13634">MERELNQIEQEILDILYHEGNPAEWSLQRVLNAQDTNGKQRLHDFKGSEIQYAKKNLARMGLIEVIEAQRRHDLEEGDGFTRVGDDVTFYYYDLDKKLKITNEGMNWCQHHLEKL</sequence>
<protein>
    <submittedName>
        <fullName evidence="1">Uncharacterized protein</fullName>
    </submittedName>
</protein>
<dbReference type="Proteomes" id="UP000283387">
    <property type="component" value="Unassembled WGS sequence"/>
</dbReference>
<reference evidence="1 2" key="1">
    <citation type="submission" date="2018-09" db="EMBL/GenBank/DDBJ databases">
        <title>Genomic Encyclopedia of Archaeal and Bacterial Type Strains, Phase II (KMG-II): from individual species to whole genera.</title>
        <authorList>
            <person name="Goeker M."/>
        </authorList>
    </citation>
    <scope>NUCLEOTIDE SEQUENCE [LARGE SCALE GENOMIC DNA]</scope>
    <source>
        <strain evidence="1 2">DSM 27148</strain>
    </source>
</reference>
<dbReference type="RefSeq" id="WP_120272875.1">
    <property type="nucleotide sequence ID" value="NZ_RAPN01000001.1"/>
</dbReference>